<dbReference type="SUPFAM" id="SSF103473">
    <property type="entry name" value="MFS general substrate transporter"/>
    <property type="match status" value="1"/>
</dbReference>
<feature type="transmembrane region" description="Helical" evidence="8">
    <location>
        <begin position="49"/>
        <end position="71"/>
    </location>
</feature>
<proteinExistence type="predicted"/>
<keyword evidence="11" id="KW-1185">Reference proteome</keyword>
<feature type="transmembrane region" description="Helical" evidence="8">
    <location>
        <begin position="77"/>
        <end position="102"/>
    </location>
</feature>
<evidence type="ECO:0000259" key="9">
    <source>
        <dbReference type="PROSITE" id="PS50850"/>
    </source>
</evidence>
<keyword evidence="6 8" id="KW-0472">Membrane</keyword>
<evidence type="ECO:0000256" key="1">
    <source>
        <dbReference type="ARBA" id="ARBA00004651"/>
    </source>
</evidence>
<feature type="domain" description="Major facilitator superfamily (MFS) profile" evidence="9">
    <location>
        <begin position="48"/>
        <end position="453"/>
    </location>
</feature>
<feature type="compositionally biased region" description="Low complexity" evidence="7">
    <location>
        <begin position="14"/>
        <end position="24"/>
    </location>
</feature>
<dbReference type="Pfam" id="PF07690">
    <property type="entry name" value="MFS_1"/>
    <property type="match status" value="1"/>
</dbReference>
<evidence type="ECO:0000256" key="3">
    <source>
        <dbReference type="ARBA" id="ARBA00022475"/>
    </source>
</evidence>
<keyword evidence="3" id="KW-1003">Cell membrane</keyword>
<dbReference type="InterPro" id="IPR011701">
    <property type="entry name" value="MFS"/>
</dbReference>
<feature type="transmembrane region" description="Helical" evidence="8">
    <location>
        <begin position="310"/>
        <end position="330"/>
    </location>
</feature>
<dbReference type="Gene3D" id="1.20.1250.20">
    <property type="entry name" value="MFS general substrate transporter like domains"/>
    <property type="match status" value="1"/>
</dbReference>
<feature type="transmembrane region" description="Helical" evidence="8">
    <location>
        <begin position="337"/>
        <end position="356"/>
    </location>
</feature>
<keyword evidence="4 8" id="KW-0812">Transmembrane</keyword>
<comment type="caution">
    <text evidence="10">The sequence shown here is derived from an EMBL/GenBank/DDBJ whole genome shotgun (WGS) entry which is preliminary data.</text>
</comment>
<dbReference type="OrthoDB" id="3177957at2"/>
<dbReference type="InterPro" id="IPR050171">
    <property type="entry name" value="MFS_Transporters"/>
</dbReference>
<feature type="compositionally biased region" description="Pro residues" evidence="7">
    <location>
        <begin position="25"/>
        <end position="40"/>
    </location>
</feature>
<keyword evidence="5 8" id="KW-1133">Transmembrane helix</keyword>
<dbReference type="GO" id="GO:0005886">
    <property type="term" value="C:plasma membrane"/>
    <property type="evidence" value="ECO:0007669"/>
    <property type="project" value="UniProtKB-SubCell"/>
</dbReference>
<evidence type="ECO:0000256" key="6">
    <source>
        <dbReference type="ARBA" id="ARBA00023136"/>
    </source>
</evidence>
<dbReference type="InterPro" id="IPR036259">
    <property type="entry name" value="MFS_trans_sf"/>
</dbReference>
<evidence type="ECO:0000256" key="5">
    <source>
        <dbReference type="ARBA" id="ARBA00022989"/>
    </source>
</evidence>
<accession>A0A2S9QSP8</accession>
<feature type="transmembrane region" description="Helical" evidence="8">
    <location>
        <begin position="170"/>
        <end position="194"/>
    </location>
</feature>
<comment type="subcellular location">
    <subcellularLocation>
        <location evidence="1">Cell membrane</location>
        <topology evidence="1">Multi-pass membrane protein</topology>
    </subcellularLocation>
</comment>
<feature type="transmembrane region" description="Helical" evidence="8">
    <location>
        <begin position="401"/>
        <end position="421"/>
    </location>
</feature>
<name>A0A2S9QSP8_9MICO</name>
<dbReference type="RefSeq" id="WP_105803941.1">
    <property type="nucleotide sequence ID" value="NZ_MWZD01000008.1"/>
</dbReference>
<reference evidence="10 11" key="1">
    <citation type="journal article" date="2017" name="New Microbes New Infect">
        <title>Genome sequence of 'Leucobacter massiliensis' sp. nov. isolated from human pharynx after travel to the 2014 Hajj.</title>
        <authorList>
            <person name="Leangapichart T."/>
            <person name="Gautret P."/>
            <person name="Nguyen T.T."/>
            <person name="Armstrong N."/>
            <person name="Rolain J.M."/>
        </authorList>
    </citation>
    <scope>NUCLEOTIDE SEQUENCE [LARGE SCALE GENOMIC DNA]</scope>
    <source>
        <strain evidence="10 11">122RC15</strain>
    </source>
</reference>
<feature type="region of interest" description="Disordered" evidence="7">
    <location>
        <begin position="245"/>
        <end position="268"/>
    </location>
</feature>
<evidence type="ECO:0000256" key="8">
    <source>
        <dbReference type="SAM" id="Phobius"/>
    </source>
</evidence>
<evidence type="ECO:0000256" key="7">
    <source>
        <dbReference type="SAM" id="MobiDB-lite"/>
    </source>
</evidence>
<gene>
    <name evidence="10" type="ORF">B4915_00705</name>
</gene>
<evidence type="ECO:0000256" key="2">
    <source>
        <dbReference type="ARBA" id="ARBA00022448"/>
    </source>
</evidence>
<feature type="transmembrane region" description="Helical" evidence="8">
    <location>
        <begin position="362"/>
        <end position="389"/>
    </location>
</feature>
<evidence type="ECO:0000313" key="11">
    <source>
        <dbReference type="Proteomes" id="UP000238650"/>
    </source>
</evidence>
<evidence type="ECO:0000256" key="4">
    <source>
        <dbReference type="ARBA" id="ARBA00022692"/>
    </source>
</evidence>
<feature type="transmembrane region" description="Helical" evidence="8">
    <location>
        <begin position="114"/>
        <end position="138"/>
    </location>
</feature>
<dbReference type="AlphaFoldDB" id="A0A2S9QSP8"/>
<feature type="transmembrane region" description="Helical" evidence="8">
    <location>
        <begin position="276"/>
        <end position="298"/>
    </location>
</feature>
<feature type="transmembrane region" description="Helical" evidence="8">
    <location>
        <begin position="427"/>
        <end position="450"/>
    </location>
</feature>
<dbReference type="InterPro" id="IPR020846">
    <property type="entry name" value="MFS_dom"/>
</dbReference>
<dbReference type="EMBL" id="MWZD01000008">
    <property type="protein sequence ID" value="PRI12617.1"/>
    <property type="molecule type" value="Genomic_DNA"/>
</dbReference>
<dbReference type="PANTHER" id="PTHR23517:SF13">
    <property type="entry name" value="MAJOR FACILITATOR SUPERFAMILY MFS_1"/>
    <property type="match status" value="1"/>
</dbReference>
<organism evidence="10 11">
    <name type="scientific">Leucobacter massiliensis</name>
    <dbReference type="NCBI Taxonomy" id="1686285"/>
    <lineage>
        <taxon>Bacteria</taxon>
        <taxon>Bacillati</taxon>
        <taxon>Actinomycetota</taxon>
        <taxon>Actinomycetes</taxon>
        <taxon>Micrococcales</taxon>
        <taxon>Microbacteriaceae</taxon>
        <taxon>Leucobacter</taxon>
    </lineage>
</organism>
<feature type="transmembrane region" description="Helical" evidence="8">
    <location>
        <begin position="200"/>
        <end position="223"/>
    </location>
</feature>
<sequence>MPHRPPARIPARQLTATPPRGLAAAPPPTPAAAASPPLPEPVTRPRLRVALTATTLFTLLVSANLATPLFPLLEAEFAMGALGTTLALSSYVLALITGLLLFRRFGDTANRRTVMLASLLAVTLATAALAVAPSLGWFCLARAVQGAGIACATGSGSGALRALMPARPGLVARLTLLATSGGVAAGPVIGSLLSLTGDPIVTPFVVLAVALALLMPLIVGVAPHGECVPPDPRIALVDAPARHASRRERARHAPGSPRSARAPRPRAPRDPAAARALRLAAAIGFVSFAVFGFCLSLAPSHFAAIAGTDARPVIGLLCAITLGASALVQLVPLGGAWRAPLGLGALAVALLGLAAADAVGSTWFLVLASATAGIGQGVAFQAAFTAATAAVPPSRHAGTVALIYTVTYLGSSAPLLGLGALADRTGLPVAVSVFAVVLSLSCVVLAVLAARTVRTAGLAGVTAVAAGRAASGRGSTRERYA</sequence>
<dbReference type="PANTHER" id="PTHR23517">
    <property type="entry name" value="RESISTANCE PROTEIN MDTM, PUTATIVE-RELATED-RELATED"/>
    <property type="match status" value="1"/>
</dbReference>
<dbReference type="PROSITE" id="PS50850">
    <property type="entry name" value="MFS"/>
    <property type="match status" value="1"/>
</dbReference>
<dbReference type="Proteomes" id="UP000238650">
    <property type="component" value="Unassembled WGS sequence"/>
</dbReference>
<feature type="region of interest" description="Disordered" evidence="7">
    <location>
        <begin position="1"/>
        <end position="40"/>
    </location>
</feature>
<evidence type="ECO:0000313" key="10">
    <source>
        <dbReference type="EMBL" id="PRI12617.1"/>
    </source>
</evidence>
<keyword evidence="2" id="KW-0813">Transport</keyword>
<dbReference type="GO" id="GO:0022857">
    <property type="term" value="F:transmembrane transporter activity"/>
    <property type="evidence" value="ECO:0007669"/>
    <property type="project" value="InterPro"/>
</dbReference>
<protein>
    <submittedName>
        <fullName evidence="10">MFS transporter</fullName>
    </submittedName>
</protein>